<dbReference type="GO" id="GO:0005524">
    <property type="term" value="F:ATP binding"/>
    <property type="evidence" value="ECO:0007669"/>
    <property type="project" value="UniProtKB-KW"/>
</dbReference>
<keyword evidence="7" id="KW-0067">ATP-binding</keyword>
<protein>
    <recommendedName>
        <fullName evidence="2">histidine kinase</fullName>
        <ecNumber evidence="2">2.7.13.3</ecNumber>
    </recommendedName>
</protein>
<comment type="catalytic activity">
    <reaction evidence="1">
        <text>ATP + protein L-histidine = ADP + protein N-phospho-L-histidine.</text>
        <dbReference type="EC" id="2.7.13.3"/>
    </reaction>
</comment>
<evidence type="ECO:0000256" key="10">
    <source>
        <dbReference type="SAM" id="Phobius"/>
    </source>
</evidence>
<keyword evidence="10" id="KW-1133">Transmembrane helix</keyword>
<evidence type="ECO:0000313" key="13">
    <source>
        <dbReference type="Proteomes" id="UP000313066"/>
    </source>
</evidence>
<dbReference type="Proteomes" id="UP000313066">
    <property type="component" value="Unassembled WGS sequence"/>
</dbReference>
<evidence type="ECO:0000256" key="7">
    <source>
        <dbReference type="ARBA" id="ARBA00022840"/>
    </source>
</evidence>
<dbReference type="Gene3D" id="1.20.5.1930">
    <property type="match status" value="1"/>
</dbReference>
<evidence type="ECO:0000256" key="6">
    <source>
        <dbReference type="ARBA" id="ARBA00022777"/>
    </source>
</evidence>
<name>A0A5N6C4L6_9ACTN</name>
<keyword evidence="10" id="KW-0472">Membrane</keyword>
<keyword evidence="6" id="KW-0418">Kinase</keyword>
<dbReference type="InterPro" id="IPR050482">
    <property type="entry name" value="Sensor_HK_TwoCompSys"/>
</dbReference>
<dbReference type="EMBL" id="VDMA02000001">
    <property type="protein sequence ID" value="KAB8187629.1"/>
    <property type="molecule type" value="Genomic_DNA"/>
</dbReference>
<accession>A0A5N6C4L6</accession>
<keyword evidence="10" id="KW-0812">Transmembrane</keyword>
<evidence type="ECO:0000256" key="9">
    <source>
        <dbReference type="SAM" id="MobiDB-lite"/>
    </source>
</evidence>
<evidence type="ECO:0000256" key="2">
    <source>
        <dbReference type="ARBA" id="ARBA00012438"/>
    </source>
</evidence>
<keyword evidence="4" id="KW-0808">Transferase</keyword>
<keyword evidence="8" id="KW-0902">Two-component regulatory system</keyword>
<feature type="transmembrane region" description="Helical" evidence="10">
    <location>
        <begin position="207"/>
        <end position="226"/>
    </location>
</feature>
<evidence type="ECO:0000256" key="5">
    <source>
        <dbReference type="ARBA" id="ARBA00022741"/>
    </source>
</evidence>
<dbReference type="GO" id="GO:0000155">
    <property type="term" value="F:phosphorelay sensor kinase activity"/>
    <property type="evidence" value="ECO:0007669"/>
    <property type="project" value="InterPro"/>
</dbReference>
<organism evidence="12 13">
    <name type="scientific">Microbispora catharanthi</name>
    <dbReference type="NCBI Taxonomy" id="1712871"/>
    <lineage>
        <taxon>Bacteria</taxon>
        <taxon>Bacillati</taxon>
        <taxon>Actinomycetota</taxon>
        <taxon>Actinomycetes</taxon>
        <taxon>Streptosporangiales</taxon>
        <taxon>Streptosporangiaceae</taxon>
        <taxon>Microbispora</taxon>
    </lineage>
</organism>
<dbReference type="Pfam" id="PF07730">
    <property type="entry name" value="HisKA_3"/>
    <property type="match status" value="1"/>
</dbReference>
<dbReference type="GO" id="GO:0016020">
    <property type="term" value="C:membrane"/>
    <property type="evidence" value="ECO:0007669"/>
    <property type="project" value="InterPro"/>
</dbReference>
<dbReference type="PANTHER" id="PTHR24421">
    <property type="entry name" value="NITRATE/NITRITE SENSOR PROTEIN NARX-RELATED"/>
    <property type="match status" value="1"/>
</dbReference>
<evidence type="ECO:0000256" key="8">
    <source>
        <dbReference type="ARBA" id="ARBA00023012"/>
    </source>
</evidence>
<dbReference type="InterPro" id="IPR011712">
    <property type="entry name" value="Sig_transdc_His_kin_sub3_dim/P"/>
</dbReference>
<dbReference type="EC" id="2.7.13.3" evidence="2"/>
<feature type="domain" description="Signal transduction histidine kinase subgroup 3 dimerisation and phosphoacceptor" evidence="11">
    <location>
        <begin position="249"/>
        <end position="312"/>
    </location>
</feature>
<gene>
    <name evidence="12" type="ORF">FH610_000125</name>
</gene>
<dbReference type="SUPFAM" id="SSF55874">
    <property type="entry name" value="ATPase domain of HSP90 chaperone/DNA topoisomerase II/histidine kinase"/>
    <property type="match status" value="1"/>
</dbReference>
<evidence type="ECO:0000256" key="4">
    <source>
        <dbReference type="ARBA" id="ARBA00022679"/>
    </source>
</evidence>
<evidence type="ECO:0000256" key="3">
    <source>
        <dbReference type="ARBA" id="ARBA00022553"/>
    </source>
</evidence>
<feature type="compositionally biased region" description="Low complexity" evidence="9">
    <location>
        <begin position="10"/>
        <end position="30"/>
    </location>
</feature>
<dbReference type="Gene3D" id="3.30.565.10">
    <property type="entry name" value="Histidine kinase-like ATPase, C-terminal domain"/>
    <property type="match status" value="1"/>
</dbReference>
<evidence type="ECO:0000256" key="1">
    <source>
        <dbReference type="ARBA" id="ARBA00000085"/>
    </source>
</evidence>
<evidence type="ECO:0000313" key="12">
    <source>
        <dbReference type="EMBL" id="KAB8187629.1"/>
    </source>
</evidence>
<feature type="region of interest" description="Disordered" evidence="9">
    <location>
        <begin position="55"/>
        <end position="75"/>
    </location>
</feature>
<dbReference type="CDD" id="cd16917">
    <property type="entry name" value="HATPase_UhpB-NarQ-NarX-like"/>
    <property type="match status" value="1"/>
</dbReference>
<proteinExistence type="predicted"/>
<evidence type="ECO:0000259" key="11">
    <source>
        <dbReference type="Pfam" id="PF07730"/>
    </source>
</evidence>
<dbReference type="PANTHER" id="PTHR24421:SF10">
    <property type="entry name" value="NITRATE_NITRITE SENSOR PROTEIN NARQ"/>
    <property type="match status" value="1"/>
</dbReference>
<feature type="region of interest" description="Disordered" evidence="9">
    <location>
        <begin position="1"/>
        <end position="30"/>
    </location>
</feature>
<comment type="caution">
    <text evidence="12">The sequence shown here is derived from an EMBL/GenBank/DDBJ whole genome shotgun (WGS) entry which is preliminary data.</text>
</comment>
<feature type="transmembrane region" description="Helical" evidence="10">
    <location>
        <begin position="145"/>
        <end position="166"/>
    </location>
</feature>
<dbReference type="AlphaFoldDB" id="A0A5N6C4L6"/>
<sequence length="454" mass="48912">MSATRVPSYPRRANTSAAARSSRSRVSAAVTPAIRPTTELNGRSFDCVKTAPAPLRRPASAKGKADVTSTGQKPQTSRMWNIRGVHRDWFVDAALAAAVIAFTVPTTLIGYSFSIWGGAPDGLEIATGVITAAAMLVRRRTPWPAIVASAACACVTGQVVPMILAVFSMTAEHRVRRWQYVALALTVVYFAVDYRNPHTDHSIYLNLVRALTLIYLPAVVGTWVYAYRRLIRDLRVGVREREEIAASEERRKIAREMHDTVTHAVTAMVLNAGMARDATEPGEIRELTAAIEDKGVQALGELRQLLTVLRREDGDLAEGTEAIARLVGEAQASGLKVDLHLDAPPGALPRQVSHACYRLVQEGLNNVRKHAPDSLVHVTCEVSGDQVAVSVVDTPDRADPGGKTVRAAPSLGGGYGLAGIRERVSLAQGRFFSGPTPEGGFVLGARLPLRFPHG</sequence>
<keyword evidence="3" id="KW-0597">Phosphoprotein</keyword>
<feature type="transmembrane region" description="Helical" evidence="10">
    <location>
        <begin position="89"/>
        <end position="113"/>
    </location>
</feature>
<keyword evidence="5" id="KW-0547">Nucleotide-binding</keyword>
<keyword evidence="13" id="KW-1185">Reference proteome</keyword>
<dbReference type="InterPro" id="IPR036890">
    <property type="entry name" value="HATPase_C_sf"/>
</dbReference>
<reference evidence="12 13" key="1">
    <citation type="submission" date="2019-10" db="EMBL/GenBank/DDBJ databases">
        <title>Nonomuraea sp. nov., isolated from Phyllanthus amarus.</title>
        <authorList>
            <person name="Klykleung N."/>
            <person name="Tanasupawat S."/>
        </authorList>
    </citation>
    <scope>NUCLEOTIDE SEQUENCE [LARGE SCALE GENOMIC DNA]</scope>
    <source>
        <strain evidence="12 13">CR1-09</strain>
    </source>
</reference>
<dbReference type="GO" id="GO:0046983">
    <property type="term" value="F:protein dimerization activity"/>
    <property type="evidence" value="ECO:0007669"/>
    <property type="project" value="InterPro"/>
</dbReference>